<evidence type="ECO:0000313" key="1">
    <source>
        <dbReference type="EMBL" id="CAK9213151.1"/>
    </source>
</evidence>
<reference evidence="1" key="1">
    <citation type="submission" date="2024-02" db="EMBL/GenBank/DDBJ databases">
        <authorList>
            <consortium name="ELIXIR-Norway"/>
            <consortium name="Elixir Norway"/>
        </authorList>
    </citation>
    <scope>NUCLEOTIDE SEQUENCE</scope>
</reference>
<protein>
    <submittedName>
        <fullName evidence="1">Uncharacterized protein</fullName>
    </submittedName>
</protein>
<keyword evidence="2" id="KW-1185">Reference proteome</keyword>
<proteinExistence type="predicted"/>
<evidence type="ECO:0000313" key="2">
    <source>
        <dbReference type="Proteomes" id="UP001497512"/>
    </source>
</evidence>
<dbReference type="EMBL" id="OZ019911">
    <property type="protein sequence ID" value="CAK9213151.1"/>
    <property type="molecule type" value="Genomic_DNA"/>
</dbReference>
<accession>A0ABP0U5T1</accession>
<name>A0ABP0U5T1_9BRYO</name>
<dbReference type="Proteomes" id="UP001497512">
    <property type="component" value="Chromosome 19"/>
</dbReference>
<sequence length="70" mass="7759">MFKVDYTRGRDGNEDFVTKCNNDGILVVNRDAKCGSVVDAWRVCSMGCCCPQCPSNASRLCHVWAFLHGT</sequence>
<organism evidence="1 2">
    <name type="scientific">Sphagnum troendelagicum</name>
    <dbReference type="NCBI Taxonomy" id="128251"/>
    <lineage>
        <taxon>Eukaryota</taxon>
        <taxon>Viridiplantae</taxon>
        <taxon>Streptophyta</taxon>
        <taxon>Embryophyta</taxon>
        <taxon>Bryophyta</taxon>
        <taxon>Sphagnophytina</taxon>
        <taxon>Sphagnopsida</taxon>
        <taxon>Sphagnales</taxon>
        <taxon>Sphagnaceae</taxon>
        <taxon>Sphagnum</taxon>
    </lineage>
</organism>
<gene>
    <name evidence="1" type="ORF">CSSPTR1EN2_LOCUS11593</name>
</gene>